<dbReference type="PANTHER" id="PTHR10176:SF3">
    <property type="entry name" value="GLYCOGEN [STARCH] SYNTHASE"/>
    <property type="match status" value="1"/>
</dbReference>
<comment type="pathway">
    <text evidence="1 8">Glycan biosynthesis; glycogen biosynthesis.</text>
</comment>
<feature type="non-terminal residue" evidence="10">
    <location>
        <position position="1"/>
    </location>
</feature>
<reference evidence="10 11" key="1">
    <citation type="journal article" name="Sci. Rep.">
        <title>Genome-scale phylogenetic analyses confirm Olpidium as the closest living zoosporic fungus to the non-flagellated, terrestrial fungi.</title>
        <authorList>
            <person name="Chang Y."/>
            <person name="Rochon D."/>
            <person name="Sekimoto S."/>
            <person name="Wang Y."/>
            <person name="Chovatia M."/>
            <person name="Sandor L."/>
            <person name="Salamov A."/>
            <person name="Grigoriev I.V."/>
            <person name="Stajich J.E."/>
            <person name="Spatafora J.W."/>
        </authorList>
    </citation>
    <scope>NUCLEOTIDE SEQUENCE [LARGE SCALE GENOMIC DNA]</scope>
    <source>
        <strain evidence="10">S191</strain>
    </source>
</reference>
<dbReference type="SUPFAM" id="SSF53756">
    <property type="entry name" value="UDP-Glycosyltransferase/glycogen phosphorylase"/>
    <property type="match status" value="1"/>
</dbReference>
<proteinExistence type="inferred from homology"/>
<name>A0A8H7ZT65_9FUNG</name>
<comment type="catalytic activity">
    <reaction evidence="7">
        <text>[(1-&gt;4)-alpha-D-glucosyl](n) + UDP-alpha-D-glucose = [(1-&gt;4)-alpha-D-glucosyl](n+1) + UDP + H(+)</text>
        <dbReference type="Rhea" id="RHEA:18549"/>
        <dbReference type="Rhea" id="RHEA-COMP:9584"/>
        <dbReference type="Rhea" id="RHEA-COMP:9587"/>
        <dbReference type="ChEBI" id="CHEBI:15378"/>
        <dbReference type="ChEBI" id="CHEBI:15444"/>
        <dbReference type="ChEBI" id="CHEBI:58223"/>
        <dbReference type="ChEBI" id="CHEBI:58885"/>
        <dbReference type="EC" id="2.4.1.11"/>
    </reaction>
    <physiologicalReaction direction="left-to-right" evidence="7">
        <dbReference type="Rhea" id="RHEA:18550"/>
    </physiologicalReaction>
</comment>
<evidence type="ECO:0000256" key="7">
    <source>
        <dbReference type="ARBA" id="ARBA00047345"/>
    </source>
</evidence>
<dbReference type="GO" id="GO:0005978">
    <property type="term" value="P:glycogen biosynthetic process"/>
    <property type="evidence" value="ECO:0007669"/>
    <property type="project" value="UniProtKB-UniPathway"/>
</dbReference>
<evidence type="ECO:0000256" key="4">
    <source>
        <dbReference type="ARBA" id="ARBA00022679"/>
    </source>
</evidence>
<dbReference type="GO" id="GO:0005737">
    <property type="term" value="C:cytoplasm"/>
    <property type="evidence" value="ECO:0007669"/>
    <property type="project" value="TreeGrafter"/>
</dbReference>
<dbReference type="FunFam" id="3.40.50.2000:FF:000177">
    <property type="entry name" value="Glycogen [starch] synthase"/>
    <property type="match status" value="1"/>
</dbReference>
<protein>
    <recommendedName>
        <fullName evidence="8">Glycogen [starch] synthase</fullName>
        <ecNumber evidence="8">2.4.1.11</ecNumber>
    </recommendedName>
</protein>
<dbReference type="EC" id="2.4.1.11" evidence="8"/>
<comment type="similarity">
    <text evidence="2 8">Belongs to the glycosyltransferase 3 family.</text>
</comment>
<feature type="region of interest" description="Disordered" evidence="9">
    <location>
        <begin position="590"/>
        <end position="618"/>
    </location>
</feature>
<dbReference type="AlphaFoldDB" id="A0A8H7ZT65"/>
<evidence type="ECO:0000313" key="11">
    <source>
        <dbReference type="Proteomes" id="UP000673691"/>
    </source>
</evidence>
<gene>
    <name evidence="10" type="ORF">BJ554DRAFT_676</name>
</gene>
<keyword evidence="11" id="KW-1185">Reference proteome</keyword>
<dbReference type="InterPro" id="IPR008631">
    <property type="entry name" value="Glycogen_synth"/>
</dbReference>
<dbReference type="OrthoDB" id="6335297at2759"/>
<dbReference type="GO" id="GO:0004373">
    <property type="term" value="F:alpha-1,4-glucan glucosyltransferase (UDP-glucose donor) activity"/>
    <property type="evidence" value="ECO:0007669"/>
    <property type="project" value="UniProtKB-EC"/>
</dbReference>
<organism evidence="10 11">
    <name type="scientific">Olpidium bornovanus</name>
    <dbReference type="NCBI Taxonomy" id="278681"/>
    <lineage>
        <taxon>Eukaryota</taxon>
        <taxon>Fungi</taxon>
        <taxon>Fungi incertae sedis</taxon>
        <taxon>Olpidiomycota</taxon>
        <taxon>Olpidiomycotina</taxon>
        <taxon>Olpidiomycetes</taxon>
        <taxon>Olpidiales</taxon>
        <taxon>Olpidiaceae</taxon>
        <taxon>Olpidium</taxon>
    </lineage>
</organism>
<dbReference type="Proteomes" id="UP000673691">
    <property type="component" value="Unassembled WGS sequence"/>
</dbReference>
<evidence type="ECO:0000256" key="6">
    <source>
        <dbReference type="ARBA" id="ARBA00043883"/>
    </source>
</evidence>
<comment type="function">
    <text evidence="6">Glycogen synthase participates in the glycogen biosynthetic process along with glycogenin and glycogen branching enzyme. Extends the primer composed of a few glucose units formed by glycogenin by adding new glucose units to it. In this context, glycogen synthase transfers the glycosyl residue from UDP-Glc to the non-reducing end of alpha-1,4-glucan.</text>
</comment>
<dbReference type="Gene3D" id="3.40.50.2000">
    <property type="entry name" value="Glycogen Phosphorylase B"/>
    <property type="match status" value="2"/>
</dbReference>
<evidence type="ECO:0000313" key="10">
    <source>
        <dbReference type="EMBL" id="KAG5458999.1"/>
    </source>
</evidence>
<evidence type="ECO:0000256" key="1">
    <source>
        <dbReference type="ARBA" id="ARBA00004964"/>
    </source>
</evidence>
<evidence type="ECO:0000256" key="2">
    <source>
        <dbReference type="ARBA" id="ARBA00010686"/>
    </source>
</evidence>
<keyword evidence="5 8" id="KW-0320">Glycogen biosynthesis</keyword>
<evidence type="ECO:0000256" key="8">
    <source>
        <dbReference type="RuleBase" id="RU363104"/>
    </source>
</evidence>
<dbReference type="PANTHER" id="PTHR10176">
    <property type="entry name" value="GLYCOGEN SYNTHASE"/>
    <property type="match status" value="1"/>
</dbReference>
<sequence length="658" mass="74645">GGVYTVIKSKVPVTVEEYGDRYCLIGPLNRNLAAVEGEAVEPPPSIKAALDPMSAQGTRYLYGRWLTEGAPEVLLFDLDSMRHRTEEWRGDIYRVASIPSPDGDFEMNNAIVFGYLVAWFLGEYLAKETSRAVIAHYHEWLAAVGLILGTKRDFNLTSIFTTHATLLGRYLCAGSVDFYNGMQYFDVDQEAGRRNIYHRYCVERAAAHCATVFTTVSHITGCEAEHLLKRRPDGVVPNGLNVVKFSAMHEFQNLHAINKEKIHAFVQGHFYGHMDFDLDNTLYFFTAGRYEFRNKGVDMYINALKRLNDRLIVTNSKTTVVAFIVLPARTRGLSVEALKGQAVVKQLRDTVTEIQARIGKRLFDAASSGANPEEACKMSEEDKVILKRRILALKRDTLPSIVTHDMEDDANDEVINELRALHMFNRPEDRVKIVFHPEFINANSPLFGMDYEDFVRGCHLGVFPSYYEPWGYTPAECTVMGVPNITTNLAGYGCFIEDRVERPSDYGVYIVDRRLKNAEESQQQLADQMFHFCCKTRRQRINQRNRTERLSELLDWKRMGLEYVRARDVALRRKWPEVYEGGEDEWSSEAAYGGDTKIPRPMSVPSSPRVRSKFVTRGGDDDVNVDGESIFFDAPFTAGLENVEKLAAGLTLATYQKS</sequence>
<comment type="function">
    <text evidence="8">Transfers the glycosyl residue from UDP-Glc to the non-reducing end of alpha-1,4-glucan.</text>
</comment>
<keyword evidence="3 8" id="KW-0328">Glycosyltransferase</keyword>
<feature type="compositionally biased region" description="Low complexity" evidence="9">
    <location>
        <begin position="599"/>
        <end position="609"/>
    </location>
</feature>
<dbReference type="UniPathway" id="UPA00164"/>
<dbReference type="FunFam" id="3.40.50.2000:FF:000045">
    <property type="entry name" value="Glycogen [starch] synthase"/>
    <property type="match status" value="1"/>
</dbReference>
<comment type="caution">
    <text evidence="10">The sequence shown here is derived from an EMBL/GenBank/DDBJ whole genome shotgun (WGS) entry which is preliminary data.</text>
</comment>
<dbReference type="Pfam" id="PF05693">
    <property type="entry name" value="Glycogen_syn"/>
    <property type="match status" value="1"/>
</dbReference>
<dbReference type="EMBL" id="JAEFCI010007542">
    <property type="protein sequence ID" value="KAG5458999.1"/>
    <property type="molecule type" value="Genomic_DNA"/>
</dbReference>
<evidence type="ECO:0000256" key="3">
    <source>
        <dbReference type="ARBA" id="ARBA00022676"/>
    </source>
</evidence>
<keyword evidence="4 8" id="KW-0808">Transferase</keyword>
<evidence type="ECO:0000256" key="9">
    <source>
        <dbReference type="SAM" id="MobiDB-lite"/>
    </source>
</evidence>
<dbReference type="Gene3D" id="6.10.260.10">
    <property type="match status" value="1"/>
</dbReference>
<accession>A0A8H7ZT65</accession>
<evidence type="ECO:0000256" key="5">
    <source>
        <dbReference type="ARBA" id="ARBA00023056"/>
    </source>
</evidence>